<evidence type="ECO:0000259" key="7">
    <source>
        <dbReference type="Pfam" id="PF00482"/>
    </source>
</evidence>
<dbReference type="Proteomes" id="UP000238362">
    <property type="component" value="Unassembled WGS sequence"/>
</dbReference>
<evidence type="ECO:0000256" key="1">
    <source>
        <dbReference type="ARBA" id="ARBA00004651"/>
    </source>
</evidence>
<dbReference type="GO" id="GO:0005886">
    <property type="term" value="C:plasma membrane"/>
    <property type="evidence" value="ECO:0007669"/>
    <property type="project" value="UniProtKB-SubCell"/>
</dbReference>
<organism evidence="8 9">
    <name type="scientific">Prauserella shujinwangii</name>
    <dbReference type="NCBI Taxonomy" id="1453103"/>
    <lineage>
        <taxon>Bacteria</taxon>
        <taxon>Bacillati</taxon>
        <taxon>Actinomycetota</taxon>
        <taxon>Actinomycetes</taxon>
        <taxon>Pseudonocardiales</taxon>
        <taxon>Pseudonocardiaceae</taxon>
        <taxon>Prauserella</taxon>
    </lineage>
</organism>
<dbReference type="OrthoDB" id="3267562at2"/>
<accession>A0A2T0M1V8</accession>
<dbReference type="Pfam" id="PF00482">
    <property type="entry name" value="T2SSF"/>
    <property type="match status" value="1"/>
</dbReference>
<proteinExistence type="predicted"/>
<name>A0A2T0M1V8_9PSEU</name>
<dbReference type="InterPro" id="IPR018076">
    <property type="entry name" value="T2SS_GspF_dom"/>
</dbReference>
<protein>
    <submittedName>
        <fullName evidence="8">Type II secretion system (T2SS) protein F</fullName>
    </submittedName>
</protein>
<dbReference type="RefSeq" id="WP_106177704.1">
    <property type="nucleotide sequence ID" value="NZ_PVNH01000002.1"/>
</dbReference>
<evidence type="ECO:0000256" key="4">
    <source>
        <dbReference type="ARBA" id="ARBA00022989"/>
    </source>
</evidence>
<keyword evidence="2" id="KW-1003">Cell membrane</keyword>
<evidence type="ECO:0000256" key="5">
    <source>
        <dbReference type="ARBA" id="ARBA00023136"/>
    </source>
</evidence>
<keyword evidence="4 6" id="KW-1133">Transmembrane helix</keyword>
<evidence type="ECO:0000313" key="9">
    <source>
        <dbReference type="Proteomes" id="UP000238362"/>
    </source>
</evidence>
<dbReference type="EMBL" id="PVNH01000002">
    <property type="protein sequence ID" value="PRX50551.1"/>
    <property type="molecule type" value="Genomic_DNA"/>
</dbReference>
<keyword evidence="5 6" id="KW-0472">Membrane</keyword>
<feature type="transmembrane region" description="Helical" evidence="6">
    <location>
        <begin position="216"/>
        <end position="237"/>
    </location>
</feature>
<evidence type="ECO:0000313" key="8">
    <source>
        <dbReference type="EMBL" id="PRX50551.1"/>
    </source>
</evidence>
<evidence type="ECO:0000256" key="6">
    <source>
        <dbReference type="SAM" id="Phobius"/>
    </source>
</evidence>
<evidence type="ECO:0000256" key="2">
    <source>
        <dbReference type="ARBA" id="ARBA00022475"/>
    </source>
</evidence>
<feature type="domain" description="Type II secretion system protein GspF" evidence="7">
    <location>
        <begin position="109"/>
        <end position="227"/>
    </location>
</feature>
<feature type="transmembrane region" description="Helical" evidence="6">
    <location>
        <begin position="52"/>
        <end position="82"/>
    </location>
</feature>
<sequence length="244" mass="24913">MNAHAVALVAGGLLVLPTSPAFRLRRLRPRSAREPVPPGGLRSVRGKQVGPAVAAATFIVVAGGVRPLAFVAAPLVAALVWWGARRLHGRARAPRAEDDPLRVAVTGDVLAACLRAGLPVPTAVLAAAESASPAARQALRSSADLLVLGAEPDEAWEPACRCPAIAELGRAARRTARSGTALATVATAVAERARATTADEAEARAQRAGVLITGPLGLCFLPAFLCLGVIPVVIGLASRLTVLG</sequence>
<evidence type="ECO:0000256" key="3">
    <source>
        <dbReference type="ARBA" id="ARBA00022692"/>
    </source>
</evidence>
<gene>
    <name evidence="8" type="ORF">B0I33_102675</name>
</gene>
<keyword evidence="9" id="KW-1185">Reference proteome</keyword>
<reference evidence="8 9" key="1">
    <citation type="submission" date="2018-03" db="EMBL/GenBank/DDBJ databases">
        <title>Genomic Encyclopedia of Type Strains, Phase III (KMG-III): the genomes of soil and plant-associated and newly described type strains.</title>
        <authorList>
            <person name="Whitman W."/>
        </authorList>
    </citation>
    <scope>NUCLEOTIDE SEQUENCE [LARGE SCALE GENOMIC DNA]</scope>
    <source>
        <strain evidence="8 9">CGMCC 4.7125</strain>
    </source>
</reference>
<dbReference type="PANTHER" id="PTHR35007">
    <property type="entry name" value="INTEGRAL MEMBRANE PROTEIN-RELATED"/>
    <property type="match status" value="1"/>
</dbReference>
<comment type="caution">
    <text evidence="8">The sequence shown here is derived from an EMBL/GenBank/DDBJ whole genome shotgun (WGS) entry which is preliminary data.</text>
</comment>
<comment type="subcellular location">
    <subcellularLocation>
        <location evidence="1">Cell membrane</location>
        <topology evidence="1">Multi-pass membrane protein</topology>
    </subcellularLocation>
</comment>
<dbReference type="AlphaFoldDB" id="A0A2T0M1V8"/>
<dbReference type="PANTHER" id="PTHR35007:SF3">
    <property type="entry name" value="POSSIBLE CONSERVED ALANINE RICH MEMBRANE PROTEIN"/>
    <property type="match status" value="1"/>
</dbReference>
<keyword evidence="3 6" id="KW-0812">Transmembrane</keyword>